<dbReference type="KEGG" id="stq:Spith_0014"/>
<keyword evidence="1" id="KW-0812">Transmembrane</keyword>
<dbReference type="InterPro" id="IPR003848">
    <property type="entry name" value="DUF218"/>
</dbReference>
<feature type="domain" description="DUF218" evidence="2">
    <location>
        <begin position="77"/>
        <end position="172"/>
    </location>
</feature>
<protein>
    <recommendedName>
        <fullName evidence="2">DUF218 domain-containing protein</fullName>
    </recommendedName>
</protein>
<proteinExistence type="predicted"/>
<name>G0GAZ9_WINT7</name>
<feature type="transmembrane region" description="Helical" evidence="1">
    <location>
        <begin position="6"/>
        <end position="26"/>
    </location>
</feature>
<dbReference type="STRING" id="869211.Spith_0014"/>
<dbReference type="Gene3D" id="3.40.50.620">
    <property type="entry name" value="HUPs"/>
    <property type="match status" value="1"/>
</dbReference>
<evidence type="ECO:0000313" key="4">
    <source>
        <dbReference type="Proteomes" id="UP000007254"/>
    </source>
</evidence>
<sequence>MCVVPFLGVLLYVGFVLIPFALRMPLRLEDFAVTARVEAPQAVVALEGEIIRRFKKGVEIAEKEGISLVFIPCVLLEDNREYLEDVSASNPPFSIVIGAEGSASTYEDARITKSFLSERGLSKILIVTDWYHAWRTLLVFERVLGKEVEIGLELSSVPPTDDTVRWYGVLWKERVKALAFHLSPFLYRLWEEDSP</sequence>
<dbReference type="HOGENOM" id="CLU_1395538_0_0_12"/>
<accession>G0GAZ9</accession>
<dbReference type="RefSeq" id="WP_014623710.1">
    <property type="nucleotide sequence ID" value="NC_017583.1"/>
</dbReference>
<organism evidence="3 4">
    <name type="scientific">Winmispira thermophila (strain ATCC 700085 / DSM 6578 / Z-1203)</name>
    <name type="common">Spirochaeta thermophila</name>
    <dbReference type="NCBI Taxonomy" id="869211"/>
    <lineage>
        <taxon>Bacteria</taxon>
        <taxon>Pseudomonadati</taxon>
        <taxon>Spirochaetota</taxon>
        <taxon>Spirochaetia</taxon>
        <taxon>Winmispirales</taxon>
        <taxon>Winmispiraceae</taxon>
        <taxon>Winmispira</taxon>
    </lineage>
</organism>
<gene>
    <name evidence="3" type="ordered locus">Spith_0014</name>
</gene>
<dbReference type="InterPro" id="IPR014729">
    <property type="entry name" value="Rossmann-like_a/b/a_fold"/>
</dbReference>
<evidence type="ECO:0000313" key="3">
    <source>
        <dbReference type="EMBL" id="AEJ60301.1"/>
    </source>
</evidence>
<evidence type="ECO:0000259" key="2">
    <source>
        <dbReference type="Pfam" id="PF02698"/>
    </source>
</evidence>
<dbReference type="Pfam" id="PF02698">
    <property type="entry name" value="DUF218"/>
    <property type="match status" value="1"/>
</dbReference>
<keyword evidence="1" id="KW-1133">Transmembrane helix</keyword>
<keyword evidence="4" id="KW-1185">Reference proteome</keyword>
<evidence type="ECO:0000256" key="1">
    <source>
        <dbReference type="SAM" id="Phobius"/>
    </source>
</evidence>
<reference evidence="3 4" key="1">
    <citation type="submission" date="2011-06" db="EMBL/GenBank/DDBJ databases">
        <title>The complete genome of Spirochaeta thermophila DSM 6578.</title>
        <authorList>
            <consortium name="US DOE Joint Genome Institute (JGI-PGF)"/>
            <person name="Lucas S."/>
            <person name="Lapidus A."/>
            <person name="Bruce D."/>
            <person name="Goodwin L."/>
            <person name="Pitluck S."/>
            <person name="Peters L."/>
            <person name="Kyrpides N."/>
            <person name="Mavromatis K."/>
            <person name="Ivanova N."/>
            <person name="Mikailova N."/>
            <person name="Pagani I."/>
            <person name="Chertkov O."/>
            <person name="Detter J.C."/>
            <person name="Tapia R."/>
            <person name="Han C."/>
            <person name="Land M."/>
            <person name="Hauser L."/>
            <person name="Markowitz V."/>
            <person name="Cheng J.-F."/>
            <person name="Hugenholtz P."/>
            <person name="Woyke T."/>
            <person name="Wu D."/>
            <person name="Spring S."/>
            <person name="Merkhoffer B."/>
            <person name="Schneider S."/>
            <person name="Klenk H.-P."/>
            <person name="Eisen J.A."/>
        </authorList>
    </citation>
    <scope>NUCLEOTIDE SEQUENCE [LARGE SCALE GENOMIC DNA]</scope>
    <source>
        <strain evidence="4">ATCC 700085 / DSM 6578 / Z-1203</strain>
    </source>
</reference>
<dbReference type="AlphaFoldDB" id="G0GAZ9"/>
<dbReference type="Proteomes" id="UP000007254">
    <property type="component" value="Chromosome"/>
</dbReference>
<dbReference type="OrthoDB" id="457975at2"/>
<dbReference type="EMBL" id="CP002903">
    <property type="protein sequence ID" value="AEJ60301.1"/>
    <property type="molecule type" value="Genomic_DNA"/>
</dbReference>
<keyword evidence="1" id="KW-0472">Membrane</keyword>